<comment type="caution">
    <text evidence="1">The sequence shown here is derived from an EMBL/GenBank/DDBJ whole genome shotgun (WGS) entry which is preliminary data.</text>
</comment>
<dbReference type="Proteomes" id="UP000308230">
    <property type="component" value="Unassembled WGS sequence"/>
</dbReference>
<evidence type="ECO:0000313" key="1">
    <source>
        <dbReference type="EMBL" id="TLS36472.1"/>
    </source>
</evidence>
<name>A0A5R9EYU9_9BACL</name>
<gene>
    <name evidence="1" type="ORF">FCL54_14735</name>
</gene>
<sequence length="227" mass="25957">MLTNNELMQLEKKYFNIISEMIETHLGEILGQIYSHRNLVRTAVPGTRSNVFEKKVENVLESIISRQLGWYVSSTTMSSDSCYECGDAIIHIDAKTRTTATRSDTDARYNKITVEKNETSYDATTTLTQGAGTWDANLEHYVTHNITGRVPNLTYFFVMDYDEHDDIERLAFVCIPHGQFQPTFTNAILGAGRTIDGGVRSNIRFLINDIIAHPDHNWREKVCFLRR</sequence>
<dbReference type="RefSeq" id="WP_138127508.1">
    <property type="nucleotide sequence ID" value="NZ_SWLG01000010.1"/>
</dbReference>
<dbReference type="OrthoDB" id="2875978at2"/>
<evidence type="ECO:0000313" key="2">
    <source>
        <dbReference type="Proteomes" id="UP000308230"/>
    </source>
</evidence>
<reference evidence="1 2" key="1">
    <citation type="submission" date="2019-04" db="EMBL/GenBank/DDBJ databases">
        <title>Bacillus caeni sp. nov., a bacterium isolated from mangrove sediment.</title>
        <authorList>
            <person name="Huang H."/>
            <person name="Mo K."/>
            <person name="Hu Y."/>
        </authorList>
    </citation>
    <scope>NUCLEOTIDE SEQUENCE [LARGE SCALE GENOMIC DNA]</scope>
    <source>
        <strain evidence="1 2">HB172195</strain>
    </source>
</reference>
<dbReference type="EMBL" id="SWLG01000010">
    <property type="protein sequence ID" value="TLS36472.1"/>
    <property type="molecule type" value="Genomic_DNA"/>
</dbReference>
<dbReference type="AlphaFoldDB" id="A0A5R9EYU9"/>
<organism evidence="1 2">
    <name type="scientific">Exobacillus caeni</name>
    <dbReference type="NCBI Taxonomy" id="2574798"/>
    <lineage>
        <taxon>Bacteria</taxon>
        <taxon>Bacillati</taxon>
        <taxon>Bacillota</taxon>
        <taxon>Bacilli</taxon>
        <taxon>Bacillales</taxon>
        <taxon>Guptibacillaceae</taxon>
        <taxon>Exobacillus</taxon>
    </lineage>
</organism>
<accession>A0A5R9EYU9</accession>
<proteinExistence type="predicted"/>
<protein>
    <submittedName>
        <fullName evidence="1">Uncharacterized protein</fullName>
    </submittedName>
</protein>
<keyword evidence="2" id="KW-1185">Reference proteome</keyword>